<proteinExistence type="predicted"/>
<sequence>MREENESSAEKPEIELEISSDIAENEDIPLRKLSIYDLQDEICNENEVDLLNLVFEFQNEGKLPCDCRECLLDITAVALNYLPPRYSVSIHKDLYLTPELQAARKVEVEAALLHACEKVKVRPHH</sequence>
<accession>A0A2M7FY86</accession>
<evidence type="ECO:0008006" key="3">
    <source>
        <dbReference type="Google" id="ProtNLM"/>
    </source>
</evidence>
<dbReference type="EMBL" id="PFFQ01000063">
    <property type="protein sequence ID" value="PIW14179.1"/>
    <property type="molecule type" value="Genomic_DNA"/>
</dbReference>
<name>A0A2M7FY86_9BACT</name>
<evidence type="ECO:0000313" key="1">
    <source>
        <dbReference type="EMBL" id="PIW14179.1"/>
    </source>
</evidence>
<gene>
    <name evidence="1" type="ORF">COW36_22650</name>
</gene>
<comment type="caution">
    <text evidence="1">The sequence shown here is derived from an EMBL/GenBank/DDBJ whole genome shotgun (WGS) entry which is preliminary data.</text>
</comment>
<dbReference type="InterPro" id="IPR019657">
    <property type="entry name" value="ComFB"/>
</dbReference>
<evidence type="ECO:0000313" key="2">
    <source>
        <dbReference type="Proteomes" id="UP000231019"/>
    </source>
</evidence>
<dbReference type="AlphaFoldDB" id="A0A2M7FY86"/>
<protein>
    <recommendedName>
        <fullName evidence="3">Competence protein ComFB</fullName>
    </recommendedName>
</protein>
<dbReference type="Proteomes" id="UP000231019">
    <property type="component" value="Unassembled WGS sequence"/>
</dbReference>
<dbReference type="Pfam" id="PF10719">
    <property type="entry name" value="ComFB"/>
    <property type="match status" value="1"/>
</dbReference>
<reference evidence="1 2" key="1">
    <citation type="submission" date="2017-09" db="EMBL/GenBank/DDBJ databases">
        <title>Depth-based differentiation of microbial function through sediment-hosted aquifers and enrichment of novel symbionts in the deep terrestrial subsurface.</title>
        <authorList>
            <person name="Probst A.J."/>
            <person name="Ladd B."/>
            <person name="Jarett J.K."/>
            <person name="Geller-Mcgrath D.E."/>
            <person name="Sieber C.M."/>
            <person name="Emerson J.B."/>
            <person name="Anantharaman K."/>
            <person name="Thomas B.C."/>
            <person name="Malmstrom R."/>
            <person name="Stieglmeier M."/>
            <person name="Klingl A."/>
            <person name="Woyke T."/>
            <person name="Ryan C.M."/>
            <person name="Banfield J.F."/>
        </authorList>
    </citation>
    <scope>NUCLEOTIDE SEQUENCE [LARGE SCALE GENOMIC DNA]</scope>
    <source>
        <strain evidence="1">CG17_big_fil_post_rev_8_21_14_2_50_48_46</strain>
    </source>
</reference>
<organism evidence="1 2">
    <name type="scientific">bacterium (Candidatus Blackallbacteria) CG17_big_fil_post_rev_8_21_14_2_50_48_46</name>
    <dbReference type="NCBI Taxonomy" id="2014261"/>
    <lineage>
        <taxon>Bacteria</taxon>
        <taxon>Candidatus Blackallbacteria</taxon>
    </lineage>
</organism>